<keyword evidence="14 17" id="KW-0539">Nucleus</keyword>
<evidence type="ECO:0000256" key="8">
    <source>
        <dbReference type="ARBA" id="ARBA00022801"/>
    </source>
</evidence>
<proteinExistence type="inferred from homology"/>
<comment type="similarity">
    <text evidence="5 17">Belongs to the helicase family. RecQ subfamily.</text>
</comment>
<dbReference type="PROSITE" id="PS51192">
    <property type="entry name" value="HELICASE_ATP_BIND_1"/>
    <property type="match status" value="1"/>
</dbReference>
<evidence type="ECO:0000256" key="16">
    <source>
        <dbReference type="ARBA" id="ARBA00048778"/>
    </source>
</evidence>
<dbReference type="Pfam" id="PF00271">
    <property type="entry name" value="Helicase_C"/>
    <property type="match status" value="1"/>
</dbReference>
<dbReference type="InterPro" id="IPR004589">
    <property type="entry name" value="DNA_helicase_ATP-dep_RecQ"/>
</dbReference>
<comment type="subcellular location">
    <subcellularLocation>
        <location evidence="4 17">Nucleus</location>
    </subcellularLocation>
</comment>
<feature type="domain" description="Helicase ATP-binding" evidence="20">
    <location>
        <begin position="97"/>
        <end position="272"/>
    </location>
</feature>
<evidence type="ECO:0000256" key="2">
    <source>
        <dbReference type="ARBA" id="ARBA00001946"/>
    </source>
</evidence>
<evidence type="ECO:0000256" key="12">
    <source>
        <dbReference type="ARBA" id="ARBA00023125"/>
    </source>
</evidence>
<dbReference type="PROSITE" id="PS51194">
    <property type="entry name" value="HELICASE_CTER"/>
    <property type="match status" value="1"/>
</dbReference>
<evidence type="ECO:0000256" key="1">
    <source>
        <dbReference type="ARBA" id="ARBA00001936"/>
    </source>
</evidence>
<dbReference type="PANTHER" id="PTHR13710">
    <property type="entry name" value="DNA HELICASE RECQ FAMILY MEMBER"/>
    <property type="match status" value="1"/>
</dbReference>
<sequence>MAGSSKSAYQASPEEELAAIDHELSQVASEIENLRNRQQYLQQRKESIKGRLLSLKSERVSAKDWNGTEFPWSDKLESTLKTVFKINEFRPFQRATMNAVLSKEDTILLMPTGGGKSLCYQLPSLVTDGFFLVVCPLVALMEDQIMALERNNICAYMLSQSTPKDENKKAMMAMTDKKAPMKLLYVTPERMSKSKTFMNKLQQAYQMGRLSCIAIDEVHCCSQWGHDFRPDYKYLGVLKNMFRGVPLLGLTATATTKILLDVQKILQIQGCLVLKSSFNRPNLFYEVRPKPSSQKEYLDEVEDLLKIKYRGKTGIIYTTTIKDTEETSNQLRDRGIKSVYYHATMDPILRSKAHTGWLDGKYQVVVATIAFGLGIDKPDVRFVLHQSLSKSMENFYQESGRAGRDGLPADCIVFYRLPDVFKVSITVFSQHLGLENLYGMVEYCIDIGSCRRSLIASHFDEVWESAECKGMCDHCKSPFQVNQINLQKHCLSLYKIIDHASDKDTKLTSQKLLEAWFNKGPTALRVPNAKSPSISQEKAEAIVAFLLISSFLREDFHYTAYSTLSYIKKGPRAIEVHDGEVLMDVRGVKVKSSSSTESPHTSAVKEGNGKGPSQKASSLRESLSKTENNSAVKSNNSRKATKKSGTSSDIAENVINISDSSDTEDLQPKRKKGKKYIDSESSDG</sequence>
<dbReference type="InterPro" id="IPR027417">
    <property type="entry name" value="P-loop_NTPase"/>
</dbReference>
<evidence type="ECO:0000256" key="3">
    <source>
        <dbReference type="ARBA" id="ARBA00001947"/>
    </source>
</evidence>
<dbReference type="GeneID" id="113213265"/>
<keyword evidence="11 17" id="KW-0067">ATP-binding</keyword>
<dbReference type="InterPro" id="IPR011545">
    <property type="entry name" value="DEAD/DEAH_box_helicase_dom"/>
</dbReference>
<comment type="catalytic activity">
    <reaction evidence="16">
        <text>ATP + H2O = ADP + phosphate + H(+)</text>
        <dbReference type="Rhea" id="RHEA:13065"/>
        <dbReference type="ChEBI" id="CHEBI:15377"/>
        <dbReference type="ChEBI" id="CHEBI:15378"/>
        <dbReference type="ChEBI" id="CHEBI:30616"/>
        <dbReference type="ChEBI" id="CHEBI:43474"/>
        <dbReference type="ChEBI" id="CHEBI:456216"/>
    </reaction>
    <physiologicalReaction direction="left-to-right" evidence="16">
        <dbReference type="Rhea" id="RHEA:13066"/>
    </physiologicalReaction>
</comment>
<keyword evidence="22" id="KW-1185">Reference proteome</keyword>
<dbReference type="InterPro" id="IPR014001">
    <property type="entry name" value="Helicase_ATP-bd"/>
</dbReference>
<dbReference type="GO" id="GO:0016787">
    <property type="term" value="F:hydrolase activity"/>
    <property type="evidence" value="ECO:0007669"/>
    <property type="project" value="UniProtKB-KW"/>
</dbReference>
<dbReference type="Gene3D" id="1.10.10.10">
    <property type="entry name" value="Winged helix-like DNA-binding domain superfamily/Winged helix DNA-binding domain"/>
    <property type="match status" value="1"/>
</dbReference>
<dbReference type="InterPro" id="IPR001650">
    <property type="entry name" value="Helicase_C-like"/>
</dbReference>
<keyword evidence="9 17" id="KW-0347">Helicase</keyword>
<keyword evidence="6" id="KW-0479">Metal-binding</keyword>
<dbReference type="SUPFAM" id="SSF52540">
    <property type="entry name" value="P-loop containing nucleoside triphosphate hydrolases"/>
    <property type="match status" value="1"/>
</dbReference>
<evidence type="ECO:0000259" key="21">
    <source>
        <dbReference type="PROSITE" id="PS51194"/>
    </source>
</evidence>
<dbReference type="Pfam" id="PF00270">
    <property type="entry name" value="DEAD"/>
    <property type="match status" value="1"/>
</dbReference>
<dbReference type="SMART" id="SM00490">
    <property type="entry name" value="HELICc"/>
    <property type="match status" value="1"/>
</dbReference>
<dbReference type="GO" id="GO:0005634">
    <property type="term" value="C:nucleus"/>
    <property type="evidence" value="ECO:0007669"/>
    <property type="project" value="UniProtKB-SubCell"/>
</dbReference>
<evidence type="ECO:0000256" key="11">
    <source>
        <dbReference type="ARBA" id="ARBA00022840"/>
    </source>
</evidence>
<evidence type="ECO:0000256" key="5">
    <source>
        <dbReference type="ARBA" id="ARBA00005446"/>
    </source>
</evidence>
<dbReference type="GO" id="GO:0043138">
    <property type="term" value="F:3'-5' DNA helicase activity"/>
    <property type="evidence" value="ECO:0007669"/>
    <property type="project" value="UniProtKB-EC"/>
</dbReference>
<dbReference type="GO" id="GO:0005737">
    <property type="term" value="C:cytoplasm"/>
    <property type="evidence" value="ECO:0007669"/>
    <property type="project" value="TreeGrafter"/>
</dbReference>
<dbReference type="OrthoDB" id="10261556at2759"/>
<dbReference type="Gene3D" id="3.40.50.300">
    <property type="entry name" value="P-loop containing nucleotide triphosphate hydrolases"/>
    <property type="match status" value="2"/>
</dbReference>
<dbReference type="GO" id="GO:0005524">
    <property type="term" value="F:ATP binding"/>
    <property type="evidence" value="ECO:0007669"/>
    <property type="project" value="UniProtKB-KW"/>
</dbReference>
<keyword evidence="18" id="KW-0175">Coiled coil</keyword>
<dbReference type="NCBIfam" id="TIGR00614">
    <property type="entry name" value="recQ_fam"/>
    <property type="match status" value="1"/>
</dbReference>
<dbReference type="CDD" id="cd18794">
    <property type="entry name" value="SF2_C_RecQ"/>
    <property type="match status" value="1"/>
</dbReference>
<dbReference type="FunFam" id="3.40.50.300:FF:000752">
    <property type="entry name" value="ATP-dependent DNA helicase"/>
    <property type="match status" value="1"/>
</dbReference>
<comment type="catalytic activity">
    <reaction evidence="15 17">
        <text>Couples ATP hydrolysis with the unwinding of duplex DNA by translocating in the 3'-5' direction.</text>
        <dbReference type="EC" id="5.6.2.4"/>
    </reaction>
</comment>
<feature type="domain" description="Helicase C-terminal" evidence="21">
    <location>
        <begin position="300"/>
        <end position="448"/>
    </location>
</feature>
<keyword evidence="7 17" id="KW-0547">Nucleotide-binding</keyword>
<reference evidence="23" key="1">
    <citation type="submission" date="2025-08" db="UniProtKB">
        <authorList>
            <consortium name="RefSeq"/>
        </authorList>
    </citation>
    <scope>IDENTIFICATION</scope>
    <source>
        <tissue evidence="23">Whole organism</tissue>
    </source>
</reference>
<comment type="cofactor">
    <cofactor evidence="2">
        <name>Mg(2+)</name>
        <dbReference type="ChEBI" id="CHEBI:18420"/>
    </cofactor>
</comment>
<dbReference type="CDD" id="cd18015">
    <property type="entry name" value="DEXHc_RecQ1"/>
    <property type="match status" value="1"/>
</dbReference>
<keyword evidence="12" id="KW-0238">DNA-binding</keyword>
<evidence type="ECO:0000256" key="4">
    <source>
        <dbReference type="ARBA" id="ARBA00004123"/>
    </source>
</evidence>
<evidence type="ECO:0000256" key="17">
    <source>
        <dbReference type="RuleBase" id="RU364117"/>
    </source>
</evidence>
<dbReference type="GO" id="GO:0000724">
    <property type="term" value="P:double-strand break repair via homologous recombination"/>
    <property type="evidence" value="ECO:0007669"/>
    <property type="project" value="TreeGrafter"/>
</dbReference>
<dbReference type="PANTHER" id="PTHR13710:SF105">
    <property type="entry name" value="ATP-DEPENDENT DNA HELICASE Q1"/>
    <property type="match status" value="1"/>
</dbReference>
<gene>
    <name evidence="23" type="primary">LOC113213265</name>
</gene>
<feature type="coiled-coil region" evidence="18">
    <location>
        <begin position="17"/>
        <end position="51"/>
    </location>
</feature>
<comment type="cofactor">
    <cofactor evidence="1">
        <name>Mn(2+)</name>
        <dbReference type="ChEBI" id="CHEBI:29035"/>
    </cofactor>
</comment>
<evidence type="ECO:0000256" key="6">
    <source>
        <dbReference type="ARBA" id="ARBA00022723"/>
    </source>
</evidence>
<dbReference type="InterPro" id="IPR032284">
    <property type="entry name" value="RecQ_Zn-bd"/>
</dbReference>
<dbReference type="Proteomes" id="UP000504606">
    <property type="component" value="Unplaced"/>
</dbReference>
<evidence type="ECO:0000256" key="14">
    <source>
        <dbReference type="ARBA" id="ARBA00023242"/>
    </source>
</evidence>
<evidence type="ECO:0000256" key="10">
    <source>
        <dbReference type="ARBA" id="ARBA00022833"/>
    </source>
</evidence>
<evidence type="ECO:0000256" key="9">
    <source>
        <dbReference type="ARBA" id="ARBA00022806"/>
    </source>
</evidence>
<evidence type="ECO:0000256" key="13">
    <source>
        <dbReference type="ARBA" id="ARBA00023235"/>
    </source>
</evidence>
<comment type="cofactor">
    <cofactor evidence="3">
        <name>Zn(2+)</name>
        <dbReference type="ChEBI" id="CHEBI:29105"/>
    </cofactor>
</comment>
<evidence type="ECO:0000256" key="15">
    <source>
        <dbReference type="ARBA" id="ARBA00034617"/>
    </source>
</evidence>
<feature type="region of interest" description="Disordered" evidence="19">
    <location>
        <begin position="590"/>
        <end position="684"/>
    </location>
</feature>
<dbReference type="Pfam" id="PF16124">
    <property type="entry name" value="RecQ_Zn_bind"/>
    <property type="match status" value="1"/>
</dbReference>
<keyword evidence="10" id="KW-0862">Zinc</keyword>
<dbReference type="KEGG" id="foc:113213265"/>
<dbReference type="InterPro" id="IPR036388">
    <property type="entry name" value="WH-like_DNA-bd_sf"/>
</dbReference>
<evidence type="ECO:0000256" key="18">
    <source>
        <dbReference type="SAM" id="Coils"/>
    </source>
</evidence>
<protein>
    <recommendedName>
        <fullName evidence="17">ATP-dependent DNA helicase</fullName>
        <ecNumber evidence="17">5.6.2.4</ecNumber>
    </recommendedName>
</protein>
<dbReference type="GO" id="GO:0005694">
    <property type="term" value="C:chromosome"/>
    <property type="evidence" value="ECO:0007669"/>
    <property type="project" value="TreeGrafter"/>
</dbReference>
<dbReference type="FunFam" id="3.40.50.300:FF:000596">
    <property type="entry name" value="ATP-dependent DNA helicase"/>
    <property type="match status" value="1"/>
</dbReference>
<evidence type="ECO:0000313" key="22">
    <source>
        <dbReference type="Proteomes" id="UP000504606"/>
    </source>
</evidence>
<evidence type="ECO:0000259" key="20">
    <source>
        <dbReference type="PROSITE" id="PS51192"/>
    </source>
</evidence>
<keyword evidence="13" id="KW-0413">Isomerase</keyword>
<dbReference type="RefSeq" id="XP_026288060.1">
    <property type="nucleotide sequence ID" value="XM_026432275.2"/>
</dbReference>
<dbReference type="EC" id="5.6.2.4" evidence="17"/>
<evidence type="ECO:0000256" key="19">
    <source>
        <dbReference type="SAM" id="MobiDB-lite"/>
    </source>
</evidence>
<dbReference type="SMART" id="SM00487">
    <property type="entry name" value="DEXDc"/>
    <property type="match status" value="1"/>
</dbReference>
<dbReference type="GO" id="GO:0003677">
    <property type="term" value="F:DNA binding"/>
    <property type="evidence" value="ECO:0007669"/>
    <property type="project" value="UniProtKB-KW"/>
</dbReference>
<accession>A0A6J1T8Q2</accession>
<dbReference type="GO" id="GO:0046872">
    <property type="term" value="F:metal ion binding"/>
    <property type="evidence" value="ECO:0007669"/>
    <property type="project" value="UniProtKB-KW"/>
</dbReference>
<dbReference type="GO" id="GO:0009378">
    <property type="term" value="F:four-way junction helicase activity"/>
    <property type="evidence" value="ECO:0007669"/>
    <property type="project" value="TreeGrafter"/>
</dbReference>
<feature type="compositionally biased region" description="Polar residues" evidence="19">
    <location>
        <begin position="614"/>
        <end position="660"/>
    </location>
</feature>
<organism evidence="22 23">
    <name type="scientific">Frankliniella occidentalis</name>
    <name type="common">Western flower thrips</name>
    <name type="synonym">Euthrips occidentalis</name>
    <dbReference type="NCBI Taxonomy" id="133901"/>
    <lineage>
        <taxon>Eukaryota</taxon>
        <taxon>Metazoa</taxon>
        <taxon>Ecdysozoa</taxon>
        <taxon>Arthropoda</taxon>
        <taxon>Hexapoda</taxon>
        <taxon>Insecta</taxon>
        <taxon>Pterygota</taxon>
        <taxon>Neoptera</taxon>
        <taxon>Paraneoptera</taxon>
        <taxon>Thysanoptera</taxon>
        <taxon>Terebrantia</taxon>
        <taxon>Thripoidea</taxon>
        <taxon>Thripidae</taxon>
        <taxon>Frankliniella</taxon>
    </lineage>
</organism>
<keyword evidence="8 17" id="KW-0378">Hydrolase</keyword>
<dbReference type="AlphaFoldDB" id="A0A6J1T8Q2"/>
<name>A0A6J1T8Q2_FRAOC</name>
<feature type="compositionally biased region" description="Low complexity" evidence="19">
    <location>
        <begin position="592"/>
        <end position="602"/>
    </location>
</feature>
<evidence type="ECO:0000313" key="23">
    <source>
        <dbReference type="RefSeq" id="XP_026288060.1"/>
    </source>
</evidence>
<evidence type="ECO:0000256" key="7">
    <source>
        <dbReference type="ARBA" id="ARBA00022741"/>
    </source>
</evidence>